<dbReference type="InterPro" id="IPR036047">
    <property type="entry name" value="F-box-like_dom_sf"/>
</dbReference>
<comment type="caution">
    <text evidence="2">The sequence shown here is derived from an EMBL/GenBank/DDBJ whole genome shotgun (WGS) entry which is preliminary data.</text>
</comment>
<dbReference type="EMBL" id="PQIB02000005">
    <property type="protein sequence ID" value="RLN16864.1"/>
    <property type="molecule type" value="Genomic_DNA"/>
</dbReference>
<organism evidence="2 3">
    <name type="scientific">Panicum miliaceum</name>
    <name type="common">Proso millet</name>
    <name type="synonym">Broomcorn millet</name>
    <dbReference type="NCBI Taxonomy" id="4540"/>
    <lineage>
        <taxon>Eukaryota</taxon>
        <taxon>Viridiplantae</taxon>
        <taxon>Streptophyta</taxon>
        <taxon>Embryophyta</taxon>
        <taxon>Tracheophyta</taxon>
        <taxon>Spermatophyta</taxon>
        <taxon>Magnoliopsida</taxon>
        <taxon>Liliopsida</taxon>
        <taxon>Poales</taxon>
        <taxon>Poaceae</taxon>
        <taxon>PACMAD clade</taxon>
        <taxon>Panicoideae</taxon>
        <taxon>Panicodae</taxon>
        <taxon>Paniceae</taxon>
        <taxon>Panicinae</taxon>
        <taxon>Panicum</taxon>
        <taxon>Panicum sect. Panicum</taxon>
    </lineage>
</organism>
<evidence type="ECO:0000256" key="1">
    <source>
        <dbReference type="SAM" id="MobiDB-lite"/>
    </source>
</evidence>
<reference evidence="3" key="1">
    <citation type="journal article" date="2019" name="Nat. Commun.">
        <title>The genome of broomcorn millet.</title>
        <authorList>
            <person name="Zou C."/>
            <person name="Miki D."/>
            <person name="Li D."/>
            <person name="Tang Q."/>
            <person name="Xiao L."/>
            <person name="Rajput S."/>
            <person name="Deng P."/>
            <person name="Jia W."/>
            <person name="Huang R."/>
            <person name="Zhang M."/>
            <person name="Sun Y."/>
            <person name="Hu J."/>
            <person name="Fu X."/>
            <person name="Schnable P.S."/>
            <person name="Li F."/>
            <person name="Zhang H."/>
            <person name="Feng B."/>
            <person name="Zhu X."/>
            <person name="Liu R."/>
            <person name="Schnable J.C."/>
            <person name="Zhu J.-K."/>
            <person name="Zhang H."/>
        </authorList>
    </citation>
    <scope>NUCLEOTIDE SEQUENCE [LARGE SCALE GENOMIC DNA]</scope>
</reference>
<keyword evidence="3" id="KW-1185">Reference proteome</keyword>
<evidence type="ECO:0008006" key="4">
    <source>
        <dbReference type="Google" id="ProtNLM"/>
    </source>
</evidence>
<feature type="region of interest" description="Disordered" evidence="1">
    <location>
        <begin position="1"/>
        <end position="22"/>
    </location>
</feature>
<evidence type="ECO:0000313" key="3">
    <source>
        <dbReference type="Proteomes" id="UP000275267"/>
    </source>
</evidence>
<dbReference type="OrthoDB" id="694444at2759"/>
<name>A0A3L6S8K0_PANMI</name>
<gene>
    <name evidence="2" type="ORF">C2845_PM02G06760</name>
</gene>
<dbReference type="Proteomes" id="UP000275267">
    <property type="component" value="Unassembled WGS sequence"/>
</dbReference>
<proteinExistence type="predicted"/>
<evidence type="ECO:0000313" key="2">
    <source>
        <dbReference type="EMBL" id="RLN16864.1"/>
    </source>
</evidence>
<sequence>MPPSKRRRCPLTELPPQLEAGPPAPPLSFDILLEIVARSDAVTLVRCAASCKPLRRDILNLGFIRRVCHEPGGVVPPCVLGFLDLGNNDESDDEVVPRPPPACFSLAHPATPAAASFSEKHLTPILARNGAANLLSSDVPLISRNGLVLLARGCLDVTARAGGPPYIDRHSGRVPYTYVLLTPADGICLSFLLLTAEFNSWLTGSIKVQTLSGDAAGGAWGPATSVSHSRSQGSMLQDCCSEVVLGGGLIHWLMYKNENRPKGYHILTYDVRTAAAVSIELPTDGLPDHTARCLSSTWRRRRARTGG</sequence>
<dbReference type="PANTHER" id="PTHR35828">
    <property type="entry name" value="OS08G0203800 PROTEIN-RELATED"/>
    <property type="match status" value="1"/>
</dbReference>
<accession>A0A3L6S8K0</accession>
<dbReference type="SUPFAM" id="SSF81383">
    <property type="entry name" value="F-box domain"/>
    <property type="match status" value="1"/>
</dbReference>
<dbReference type="PANTHER" id="PTHR35828:SF22">
    <property type="entry name" value="OS10G0103633 PROTEIN"/>
    <property type="match status" value="1"/>
</dbReference>
<protein>
    <recommendedName>
        <fullName evidence="4">F-box domain-containing protein</fullName>
    </recommendedName>
</protein>
<dbReference type="AlphaFoldDB" id="A0A3L6S8K0"/>